<proteinExistence type="predicted"/>
<feature type="compositionally biased region" description="Polar residues" evidence="1">
    <location>
        <begin position="661"/>
        <end position="675"/>
    </location>
</feature>
<feature type="domain" description="Mmc1 C-terminal" evidence="2">
    <location>
        <begin position="398"/>
        <end position="601"/>
    </location>
</feature>
<dbReference type="EMBL" id="PUHQ01000017">
    <property type="protein sequence ID" value="KAG0663872.1"/>
    <property type="molecule type" value="Genomic_DNA"/>
</dbReference>
<dbReference type="OrthoDB" id="5319015at2759"/>
<feature type="region of interest" description="Disordered" evidence="1">
    <location>
        <begin position="653"/>
        <end position="675"/>
    </location>
</feature>
<comment type="caution">
    <text evidence="3">The sequence shown here is derived from an EMBL/GenBank/DDBJ whole genome shotgun (WGS) entry which is preliminary data.</text>
</comment>
<evidence type="ECO:0000313" key="4">
    <source>
        <dbReference type="Proteomes" id="UP000777482"/>
    </source>
</evidence>
<gene>
    <name evidence="3" type="ORF">C6P46_002098</name>
</gene>
<dbReference type="PANTHER" id="PTHR38644">
    <property type="entry name" value="EXPRESSED PROTEIN"/>
    <property type="match status" value="1"/>
</dbReference>
<dbReference type="PANTHER" id="PTHR38644:SF1">
    <property type="entry name" value="EXPRESSED PROTEIN"/>
    <property type="match status" value="1"/>
</dbReference>
<evidence type="ECO:0000313" key="3">
    <source>
        <dbReference type="EMBL" id="KAG0663872.1"/>
    </source>
</evidence>
<dbReference type="Pfam" id="PF23868">
    <property type="entry name" value="Mmc1_C"/>
    <property type="match status" value="1"/>
</dbReference>
<sequence length="675" mass="72182">MLSRAVQRARNNSARLPWPASRRSLQSAAAASVSPPLAASDSTTVTLLRQLDALLQSYPLLESAWPLRIAAAVEKSADPSRPATIAVVGERDSGVSQLVTTLLDDPLASDDRVALTLESRRLDPNAPEAILIRYGPEGKVEAGQVTVPSTWLDDIKAELVEIAHGGKSRVAPLESSFSSLHLSDLVILVLSDSTLLASKAAQTTLYNLASKPNVLVALNCPDASPAASSALRSLEHQLETLLPPSSSTDGVAPRAVAISTEQATAALEALEPTEPAHKPSYETFQKDYLASQIPQLHQLLTSAITATGPRSVRPGSDAPSLLQQQTAAYVLATALHRAAFAGATIADALDSASASLSALSQQTDEACLALLRDLGVADPKTGLVRVPEDELRLGMAALEDLLLHRLAWYKLPYRVDDMHAEIALVVEKTWLPRFEDSLVFASGRAVATFDELSTKTDKVLAAPIFADSPTASPLSPAARLASLHSATMLNHVAQASRDAAQALASAPTALSSAVTRRRSQITAPGGPTDALQRRAQKAVVSSAIWSLFSAGGALASELLHYAELGTNVGVGLLGLTLGAWGLQRGWEKAKKRFRKDVQERITGGLEEDLGVRAQRIAGRAAWKSREAVRLGEELIRQRTREWQRAREVLARIEERRKHPQPDSQTETTRRTSVGM</sequence>
<name>A0A9P6W4Z1_RHOMI</name>
<accession>A0A9P6W4Z1</accession>
<keyword evidence="4" id="KW-1185">Reference proteome</keyword>
<dbReference type="Proteomes" id="UP000777482">
    <property type="component" value="Unassembled WGS sequence"/>
</dbReference>
<feature type="region of interest" description="Disordered" evidence="1">
    <location>
        <begin position="1"/>
        <end position="20"/>
    </location>
</feature>
<evidence type="ECO:0000259" key="2">
    <source>
        <dbReference type="Pfam" id="PF23868"/>
    </source>
</evidence>
<dbReference type="InterPro" id="IPR056196">
    <property type="entry name" value="Mmc1_C"/>
</dbReference>
<protein>
    <recommendedName>
        <fullName evidence="2">Mmc1 C-terminal domain-containing protein</fullName>
    </recommendedName>
</protein>
<organism evidence="3 4">
    <name type="scientific">Rhodotorula mucilaginosa</name>
    <name type="common">Yeast</name>
    <name type="synonym">Rhodotorula rubra</name>
    <dbReference type="NCBI Taxonomy" id="5537"/>
    <lineage>
        <taxon>Eukaryota</taxon>
        <taxon>Fungi</taxon>
        <taxon>Dikarya</taxon>
        <taxon>Basidiomycota</taxon>
        <taxon>Pucciniomycotina</taxon>
        <taxon>Microbotryomycetes</taxon>
        <taxon>Sporidiobolales</taxon>
        <taxon>Sporidiobolaceae</taxon>
        <taxon>Rhodotorula</taxon>
    </lineage>
</organism>
<evidence type="ECO:0000256" key="1">
    <source>
        <dbReference type="SAM" id="MobiDB-lite"/>
    </source>
</evidence>
<dbReference type="AlphaFoldDB" id="A0A9P6W4Z1"/>
<reference evidence="3 4" key="1">
    <citation type="submission" date="2020-11" db="EMBL/GenBank/DDBJ databases">
        <title>Kefir isolates.</title>
        <authorList>
            <person name="Marcisauskas S."/>
            <person name="Kim Y."/>
            <person name="Blasche S."/>
        </authorList>
    </citation>
    <scope>NUCLEOTIDE SEQUENCE [LARGE SCALE GENOMIC DNA]</scope>
    <source>
        <strain evidence="3 4">KR</strain>
    </source>
</reference>